<dbReference type="EMBL" id="WNTK01000004">
    <property type="protein sequence ID" value="KAG9486193.1"/>
    <property type="molecule type" value="Genomic_DNA"/>
</dbReference>
<keyword evidence="2" id="KW-1185">Reference proteome</keyword>
<protein>
    <submittedName>
        <fullName evidence="1">Uncharacterized protein</fullName>
    </submittedName>
</protein>
<dbReference type="Proteomes" id="UP000770717">
    <property type="component" value="Unassembled WGS sequence"/>
</dbReference>
<reference evidence="1" key="1">
    <citation type="thesis" date="2020" institute="ProQuest LLC" country="789 East Eisenhower Parkway, Ann Arbor, MI, USA">
        <title>Comparative Genomics and Chromosome Evolution.</title>
        <authorList>
            <person name="Mudd A.B."/>
        </authorList>
    </citation>
    <scope>NUCLEOTIDE SEQUENCE</scope>
    <source>
        <strain evidence="1">HN-11 Male</strain>
        <tissue evidence="1">Kidney and liver</tissue>
    </source>
</reference>
<evidence type="ECO:0000313" key="1">
    <source>
        <dbReference type="EMBL" id="KAG9486193.1"/>
    </source>
</evidence>
<sequence length="120" mass="13063">MDCSGLSSVYRGKLFTCSLWMDCSGLSPVYRSTLFTSLWMDCLGLSSVCRGTLFTCSLDGLLRLSQQPFHPPGNGLEHGVPEHSQGTTARMTLYASKYPAGHGKLVREARRGAGITVPNY</sequence>
<evidence type="ECO:0000313" key="2">
    <source>
        <dbReference type="Proteomes" id="UP000770717"/>
    </source>
</evidence>
<accession>A0A8J6FEF5</accession>
<organism evidence="1 2">
    <name type="scientific">Eleutherodactylus coqui</name>
    <name type="common">Puerto Rican coqui</name>
    <dbReference type="NCBI Taxonomy" id="57060"/>
    <lineage>
        <taxon>Eukaryota</taxon>
        <taxon>Metazoa</taxon>
        <taxon>Chordata</taxon>
        <taxon>Craniata</taxon>
        <taxon>Vertebrata</taxon>
        <taxon>Euteleostomi</taxon>
        <taxon>Amphibia</taxon>
        <taxon>Batrachia</taxon>
        <taxon>Anura</taxon>
        <taxon>Neobatrachia</taxon>
        <taxon>Hyloidea</taxon>
        <taxon>Eleutherodactylidae</taxon>
        <taxon>Eleutherodactylinae</taxon>
        <taxon>Eleutherodactylus</taxon>
        <taxon>Eleutherodactylus</taxon>
    </lineage>
</organism>
<proteinExistence type="predicted"/>
<comment type="caution">
    <text evidence="1">The sequence shown here is derived from an EMBL/GenBank/DDBJ whole genome shotgun (WGS) entry which is preliminary data.</text>
</comment>
<gene>
    <name evidence="1" type="ORF">GDO78_008990</name>
</gene>
<name>A0A8J6FEF5_ELECQ</name>
<dbReference type="AlphaFoldDB" id="A0A8J6FEF5"/>